<dbReference type="EMBL" id="FNIR01000003">
    <property type="protein sequence ID" value="SDO07503.1"/>
    <property type="molecule type" value="Genomic_DNA"/>
</dbReference>
<dbReference type="PRINTS" id="PR01438">
    <property type="entry name" value="UNVRSLSTRESS"/>
</dbReference>
<dbReference type="OrthoDB" id="5419113at2"/>
<name>A0A1H0GKU7_9ACTN</name>
<dbReference type="InterPro" id="IPR014729">
    <property type="entry name" value="Rossmann-like_a/b/a_fold"/>
</dbReference>
<feature type="domain" description="UspA" evidence="2">
    <location>
        <begin position="9"/>
        <end position="130"/>
    </location>
</feature>
<dbReference type="Gene3D" id="3.40.50.620">
    <property type="entry name" value="HUPs"/>
    <property type="match status" value="1"/>
</dbReference>
<dbReference type="Pfam" id="PF00582">
    <property type="entry name" value="Usp"/>
    <property type="match status" value="1"/>
</dbReference>
<dbReference type="SUPFAM" id="SSF52402">
    <property type="entry name" value="Adenine nucleotide alpha hydrolases-like"/>
    <property type="match status" value="1"/>
</dbReference>
<keyword evidence="4" id="KW-1185">Reference proteome</keyword>
<dbReference type="InterPro" id="IPR006016">
    <property type="entry name" value="UspA"/>
</dbReference>
<evidence type="ECO:0000256" key="1">
    <source>
        <dbReference type="ARBA" id="ARBA00008791"/>
    </source>
</evidence>
<evidence type="ECO:0000313" key="3">
    <source>
        <dbReference type="EMBL" id="SDO07503.1"/>
    </source>
</evidence>
<dbReference type="STRING" id="1052260.SAMN05660199_01273"/>
<dbReference type="CDD" id="cd00293">
    <property type="entry name" value="USP-like"/>
    <property type="match status" value="1"/>
</dbReference>
<evidence type="ECO:0000259" key="2">
    <source>
        <dbReference type="Pfam" id="PF00582"/>
    </source>
</evidence>
<gene>
    <name evidence="3" type="ORF">SAMN05660199_01273</name>
</gene>
<protein>
    <submittedName>
        <fullName evidence="3">Universal stress protein family protein</fullName>
    </submittedName>
</protein>
<dbReference type="AlphaFoldDB" id="A0A1H0GKU7"/>
<accession>A0A1H0GKU7</accession>
<dbReference type="Proteomes" id="UP000199088">
    <property type="component" value="Unassembled WGS sequence"/>
</dbReference>
<proteinExistence type="inferred from homology"/>
<evidence type="ECO:0000313" key="4">
    <source>
        <dbReference type="Proteomes" id="UP000199088"/>
    </source>
</evidence>
<reference evidence="4" key="1">
    <citation type="submission" date="2016-10" db="EMBL/GenBank/DDBJ databases">
        <authorList>
            <person name="Varghese N."/>
            <person name="Submissions S."/>
        </authorList>
    </citation>
    <scope>NUCLEOTIDE SEQUENCE [LARGE SCALE GENOMIC DNA]</scope>
    <source>
        <strain evidence="4">DSM 45843</strain>
    </source>
</reference>
<dbReference type="InterPro" id="IPR006015">
    <property type="entry name" value="Universal_stress_UspA"/>
</dbReference>
<comment type="similarity">
    <text evidence="1">Belongs to the universal stress protein A family.</text>
</comment>
<sequence>MTAPVVTAPVVIAVNDRPEGSAALTWGLKRAARLQTTAVLVPSTGDTPSAPVHLSVATRELVESATAAAGVDYVLHEQPEDVAQALINLSEDADMVVLPVRRRSVTMKFLLGSNAMRVIAEAHCPVVTVKSPG</sequence>
<organism evidence="3 4">
    <name type="scientific">Klenkia soli</name>
    <dbReference type="NCBI Taxonomy" id="1052260"/>
    <lineage>
        <taxon>Bacteria</taxon>
        <taxon>Bacillati</taxon>
        <taxon>Actinomycetota</taxon>
        <taxon>Actinomycetes</taxon>
        <taxon>Geodermatophilales</taxon>
        <taxon>Geodermatophilaceae</taxon>
        <taxon>Klenkia</taxon>
    </lineage>
</organism>
<dbReference type="RefSeq" id="WP_091241615.1">
    <property type="nucleotide sequence ID" value="NZ_FNIR01000003.1"/>
</dbReference>